<keyword evidence="3" id="KW-1185">Reference proteome</keyword>
<feature type="transmembrane region" description="Helical" evidence="1">
    <location>
        <begin position="124"/>
        <end position="144"/>
    </location>
</feature>
<organism evidence="2 3">
    <name type="scientific">Teladorsagia circumcincta</name>
    <name type="common">Brown stomach worm</name>
    <name type="synonym">Ostertagia circumcincta</name>
    <dbReference type="NCBI Taxonomy" id="45464"/>
    <lineage>
        <taxon>Eukaryota</taxon>
        <taxon>Metazoa</taxon>
        <taxon>Ecdysozoa</taxon>
        <taxon>Nematoda</taxon>
        <taxon>Chromadorea</taxon>
        <taxon>Rhabditida</taxon>
        <taxon>Rhabditina</taxon>
        <taxon>Rhabditomorpha</taxon>
        <taxon>Strongyloidea</taxon>
        <taxon>Trichostrongylidae</taxon>
        <taxon>Teladorsagia</taxon>
    </lineage>
</organism>
<evidence type="ECO:0000313" key="3">
    <source>
        <dbReference type="Proteomes" id="UP000230423"/>
    </source>
</evidence>
<feature type="non-terminal residue" evidence="2">
    <location>
        <position position="343"/>
    </location>
</feature>
<proteinExistence type="predicted"/>
<dbReference type="PANTHER" id="PTHR31562">
    <property type="entry name" value="PROTEIN CBG18972"/>
    <property type="match status" value="1"/>
</dbReference>
<dbReference type="AlphaFoldDB" id="A0A2G9UMA2"/>
<sequence length="343" mass="39795">MQRYTEKGIPAAVREILHEDHFDASRAYAGRRTKHAAASIVKTDNNCLRTDIMKMYNKMNSSRLKLEDAIRGENSQWYTVTNQSLRISLSMKAFPIYCCYVFYEKDCEEQWGIVSNEMPTCKQAILLALVVMGVLAMLISARYAGTIAVFDGFFRRHCIVAKYMEDSENLDYVLFIDSDIGVVNPKKRIEDFIDPLADIIFFDRFYNWEAYLAEFIVPTAGVDLAICLWIYNNSKGYDDLFAYEACIRDLLGTGPSFGKIKILPKGTAWARDNWMTNSKWSDERDFMMHNWKLKQLRTYSTSPLPNTTWRYDKNLLATRQEIDDRLLSFSKAVDEERARAMSR</sequence>
<keyword evidence="1" id="KW-0812">Transmembrane</keyword>
<dbReference type="Gene3D" id="3.90.550.10">
    <property type="entry name" value="Spore Coat Polysaccharide Biosynthesis Protein SpsA, Chain A"/>
    <property type="match status" value="1"/>
</dbReference>
<keyword evidence="1" id="KW-0472">Membrane</keyword>
<dbReference type="PANTHER" id="PTHR31562:SF5">
    <property type="entry name" value="GLYCO_TRANS_2-LIKE DOMAIN-CONTAINING PROTEIN"/>
    <property type="match status" value="1"/>
</dbReference>
<dbReference type="Pfam" id="PF03314">
    <property type="entry name" value="DUF273"/>
    <property type="match status" value="1"/>
</dbReference>
<evidence type="ECO:0000256" key="1">
    <source>
        <dbReference type="SAM" id="Phobius"/>
    </source>
</evidence>
<evidence type="ECO:0000313" key="2">
    <source>
        <dbReference type="EMBL" id="PIO71401.1"/>
    </source>
</evidence>
<dbReference type="Proteomes" id="UP000230423">
    <property type="component" value="Unassembled WGS sequence"/>
</dbReference>
<dbReference type="EMBL" id="KZ345963">
    <property type="protein sequence ID" value="PIO71401.1"/>
    <property type="molecule type" value="Genomic_DNA"/>
</dbReference>
<dbReference type="InterPro" id="IPR029044">
    <property type="entry name" value="Nucleotide-diphossugar_trans"/>
</dbReference>
<reference evidence="2 3" key="1">
    <citation type="submission" date="2015-09" db="EMBL/GenBank/DDBJ databases">
        <title>Draft genome of the parasitic nematode Teladorsagia circumcincta isolate WARC Sus (inbred).</title>
        <authorList>
            <person name="Mitreva M."/>
        </authorList>
    </citation>
    <scope>NUCLEOTIDE SEQUENCE [LARGE SCALE GENOMIC DNA]</scope>
    <source>
        <strain evidence="2 3">S</strain>
    </source>
</reference>
<protein>
    <recommendedName>
        <fullName evidence="4">Nucleotide-diphospho-sugar transferase domain-containing protein</fullName>
    </recommendedName>
</protein>
<accession>A0A2G9UMA2</accession>
<gene>
    <name evidence="2" type="ORF">TELCIR_06704</name>
</gene>
<dbReference type="InterPro" id="IPR004988">
    <property type="entry name" value="DUF273"/>
</dbReference>
<keyword evidence="1" id="KW-1133">Transmembrane helix</keyword>
<evidence type="ECO:0008006" key="4">
    <source>
        <dbReference type="Google" id="ProtNLM"/>
    </source>
</evidence>
<dbReference type="OrthoDB" id="407658at2759"/>
<name>A0A2G9UMA2_TELCI</name>